<dbReference type="PANTHER" id="PTHR43303">
    <property type="entry name" value="NADPH DEHYDROGENASE C23G7.10C-RELATED"/>
    <property type="match status" value="1"/>
</dbReference>
<dbReference type="PANTHER" id="PTHR43303:SF4">
    <property type="entry name" value="NADPH DEHYDROGENASE C23G7.10C-RELATED"/>
    <property type="match status" value="1"/>
</dbReference>
<evidence type="ECO:0000256" key="3">
    <source>
        <dbReference type="ARBA" id="ARBA00022643"/>
    </source>
</evidence>
<evidence type="ECO:0000259" key="6">
    <source>
        <dbReference type="Pfam" id="PF00724"/>
    </source>
</evidence>
<name>A0A1T4Q474_9ENTE</name>
<dbReference type="RefSeq" id="WP_078807978.1">
    <property type="nucleotide sequence ID" value="NZ_FUXI01000025.1"/>
</dbReference>
<dbReference type="SUPFAM" id="SSF51395">
    <property type="entry name" value="FMN-linked oxidoreductases"/>
    <property type="match status" value="1"/>
</dbReference>
<dbReference type="AlphaFoldDB" id="A0A1T4Q474"/>
<dbReference type="EMBL" id="FUXI01000025">
    <property type="protein sequence ID" value="SJZ98582.1"/>
    <property type="molecule type" value="Genomic_DNA"/>
</dbReference>
<evidence type="ECO:0000256" key="5">
    <source>
        <dbReference type="ARBA" id="ARBA00023002"/>
    </source>
</evidence>
<accession>A0A1T4Q474</accession>
<dbReference type="CDD" id="cd02932">
    <property type="entry name" value="OYE_YqiM_FMN"/>
    <property type="match status" value="1"/>
</dbReference>
<evidence type="ECO:0000313" key="8">
    <source>
        <dbReference type="Proteomes" id="UP000190328"/>
    </source>
</evidence>
<evidence type="ECO:0000256" key="1">
    <source>
        <dbReference type="ARBA" id="ARBA00001917"/>
    </source>
</evidence>
<keyword evidence="3" id="KW-0288">FMN</keyword>
<keyword evidence="2" id="KW-0285">Flavoprotein</keyword>
<organism evidence="7 8">
    <name type="scientific">Pilibacter termitis</name>
    <dbReference type="NCBI Taxonomy" id="263852"/>
    <lineage>
        <taxon>Bacteria</taxon>
        <taxon>Bacillati</taxon>
        <taxon>Bacillota</taxon>
        <taxon>Bacilli</taxon>
        <taxon>Lactobacillales</taxon>
        <taxon>Enterococcaceae</taxon>
        <taxon>Pilibacter</taxon>
    </lineage>
</organism>
<dbReference type="InterPro" id="IPR001155">
    <property type="entry name" value="OxRdtase_FMN_N"/>
</dbReference>
<sequence length="342" mass="37468">MELFEEVKIKQMKMKNRVFMAPMCQYMVGNEDGCVNDWHETHYVSRAVGGVGAIILEACAISPVGRISKNDLGLWQDEQIAPLANLVEKIHRHDTKVGIQIAHAGRKAKGGGVAVAPSAIAFSENYQTPNALTTLEVKEIIEQFTLAVHRAVTAGVDFIELHAAHGYLIHQFLSPLSNTRTDEYGKGERFLLEIIERVKKIMPDEIPLFLRVSAVEYAESGYTLDDLLPILKKCKTAGVDVLHVSSGGESEIAPPAIYAGYQVKFAETIKNAINLPTIAVGILGNPEIANAVIESAASDFIALGRPLLTSPYWCLHAKAELTGEIDLPKPYERAVIRGKIMK</sequence>
<reference evidence="8" key="1">
    <citation type="submission" date="2017-02" db="EMBL/GenBank/DDBJ databases">
        <authorList>
            <person name="Varghese N."/>
            <person name="Submissions S."/>
        </authorList>
    </citation>
    <scope>NUCLEOTIDE SEQUENCE [LARGE SCALE GENOMIC DNA]</scope>
    <source>
        <strain evidence="8">ATCC BAA-1030</strain>
    </source>
</reference>
<dbReference type="GO" id="GO:0003959">
    <property type="term" value="F:NADPH dehydrogenase activity"/>
    <property type="evidence" value="ECO:0007669"/>
    <property type="project" value="InterPro"/>
</dbReference>
<feature type="domain" description="NADH:flavin oxidoreductase/NADH oxidase N-terminal" evidence="6">
    <location>
        <begin position="2"/>
        <end position="321"/>
    </location>
</feature>
<comment type="cofactor">
    <cofactor evidence="1">
        <name>FMN</name>
        <dbReference type="ChEBI" id="CHEBI:58210"/>
    </cofactor>
</comment>
<dbReference type="GO" id="GO:0050661">
    <property type="term" value="F:NADP binding"/>
    <property type="evidence" value="ECO:0007669"/>
    <property type="project" value="InterPro"/>
</dbReference>
<dbReference type="STRING" id="263852.SAMN02745116_02061"/>
<keyword evidence="4" id="KW-0521">NADP</keyword>
<dbReference type="OrthoDB" id="9772736at2"/>
<protein>
    <submittedName>
        <fullName evidence="7">2,4-dienoyl-CoA reductase</fullName>
    </submittedName>
</protein>
<dbReference type="InterPro" id="IPR044152">
    <property type="entry name" value="YqjM-like"/>
</dbReference>
<evidence type="ECO:0000256" key="2">
    <source>
        <dbReference type="ARBA" id="ARBA00022630"/>
    </source>
</evidence>
<evidence type="ECO:0000256" key="4">
    <source>
        <dbReference type="ARBA" id="ARBA00022857"/>
    </source>
</evidence>
<dbReference type="InterPro" id="IPR013785">
    <property type="entry name" value="Aldolase_TIM"/>
</dbReference>
<proteinExistence type="predicted"/>
<dbReference type="Proteomes" id="UP000190328">
    <property type="component" value="Unassembled WGS sequence"/>
</dbReference>
<evidence type="ECO:0000313" key="7">
    <source>
        <dbReference type="EMBL" id="SJZ98582.1"/>
    </source>
</evidence>
<dbReference type="Gene3D" id="3.20.20.70">
    <property type="entry name" value="Aldolase class I"/>
    <property type="match status" value="1"/>
</dbReference>
<keyword evidence="8" id="KW-1185">Reference proteome</keyword>
<dbReference type="GO" id="GO:0010181">
    <property type="term" value="F:FMN binding"/>
    <property type="evidence" value="ECO:0007669"/>
    <property type="project" value="InterPro"/>
</dbReference>
<keyword evidence="5" id="KW-0560">Oxidoreductase</keyword>
<gene>
    <name evidence="7" type="ORF">SAMN02745116_02061</name>
</gene>
<dbReference type="Pfam" id="PF00724">
    <property type="entry name" value="Oxidored_FMN"/>
    <property type="match status" value="1"/>
</dbReference>